<dbReference type="InterPro" id="IPR008964">
    <property type="entry name" value="Invasin/intimin_cell_adhesion"/>
</dbReference>
<proteinExistence type="predicted"/>
<dbReference type="Pfam" id="PF06199">
    <property type="entry name" value="Phage_tail_2"/>
    <property type="match status" value="1"/>
</dbReference>
<dbReference type="InterPro" id="IPR011855">
    <property type="entry name" value="Phgtail_TP901_1"/>
</dbReference>
<name>A0A2U2BHK5_ALCFA</name>
<reference evidence="2 3" key="2">
    <citation type="submission" date="2018-05" db="EMBL/GenBank/DDBJ databases">
        <authorList>
            <person name="Lanie J.A."/>
            <person name="Ng W.-L."/>
            <person name="Kazmierczak K.M."/>
            <person name="Andrzejewski T.M."/>
            <person name="Davidsen T.M."/>
            <person name="Wayne K.J."/>
            <person name="Tettelin H."/>
            <person name="Glass J.I."/>
            <person name="Rusch D."/>
            <person name="Podicherti R."/>
            <person name="Tsui H.-C.T."/>
            <person name="Winkler M.E."/>
        </authorList>
    </citation>
    <scope>NUCLEOTIDE SEQUENCE [LARGE SCALE GENOMIC DNA]</scope>
    <source>
        <strain evidence="2 3">YBY</strain>
    </source>
</reference>
<dbReference type="Proteomes" id="UP000245216">
    <property type="component" value="Unassembled WGS sequence"/>
</dbReference>
<dbReference type="Pfam" id="PF02368">
    <property type="entry name" value="Big_2"/>
    <property type="match status" value="1"/>
</dbReference>
<evidence type="ECO:0000259" key="1">
    <source>
        <dbReference type="SMART" id="SM00635"/>
    </source>
</evidence>
<dbReference type="EMBL" id="QEXO01000004">
    <property type="protein sequence ID" value="PWE13472.1"/>
    <property type="molecule type" value="Genomic_DNA"/>
</dbReference>
<evidence type="ECO:0000313" key="2">
    <source>
        <dbReference type="EMBL" id="PWE13472.1"/>
    </source>
</evidence>
<dbReference type="Gene3D" id="2.60.40.1080">
    <property type="match status" value="1"/>
</dbReference>
<dbReference type="AlphaFoldDB" id="A0A2U2BHK5"/>
<reference evidence="2 3" key="1">
    <citation type="submission" date="2018-05" db="EMBL/GenBank/DDBJ databases">
        <title>Genome Sequence of an Efficient Indole-Degrading Bacterium, Alcaligenes sp.YBY.</title>
        <authorList>
            <person name="Yang B."/>
        </authorList>
    </citation>
    <scope>NUCLEOTIDE SEQUENCE [LARGE SCALE GENOMIC DNA]</scope>
    <source>
        <strain evidence="2 3">YBY</strain>
    </source>
</reference>
<gene>
    <name evidence="2" type="ORF">DF183_16875</name>
</gene>
<feature type="domain" description="BIG2" evidence="1">
    <location>
        <begin position="165"/>
        <end position="238"/>
    </location>
</feature>
<comment type="caution">
    <text evidence="2">The sequence shown here is derived from an EMBL/GenBank/DDBJ whole genome shotgun (WGS) entry which is preliminary data.</text>
</comment>
<sequence>MATCKNQKFVGRTAILEYAIGCGDEMPAAADWKRLGAMRAKELTIEWETTDATADDSIGALRENLATFQTLSVSGDGVLKVSGTGAAALIALTKHVIKPEATGGEPVAWIRLTFPDLTFTFFAIVTNMSRSAPYDDVATYSFEASATASDFGLIAEDTPDPDAPAVDTVVVTPATASIVEGVTRQLTAAITPTGAAQGVIWSSSNTDTATVSQMGLVTAVAAGTATITATSTADSAKKGECAVTVTA</sequence>
<dbReference type="SUPFAM" id="SSF49373">
    <property type="entry name" value="Invasin/intimin cell-adhesion fragments"/>
    <property type="match status" value="1"/>
</dbReference>
<dbReference type="SMART" id="SM00635">
    <property type="entry name" value="BID_2"/>
    <property type="match status" value="1"/>
</dbReference>
<accession>A0A2U2BHK5</accession>
<dbReference type="InterPro" id="IPR003343">
    <property type="entry name" value="Big_2"/>
</dbReference>
<dbReference type="RefSeq" id="WP_109089698.1">
    <property type="nucleotide sequence ID" value="NZ_QEXO01000004.1"/>
</dbReference>
<organism evidence="2 3">
    <name type="scientific">Alcaligenes faecalis</name>
    <dbReference type="NCBI Taxonomy" id="511"/>
    <lineage>
        <taxon>Bacteria</taxon>
        <taxon>Pseudomonadati</taxon>
        <taxon>Pseudomonadota</taxon>
        <taxon>Betaproteobacteria</taxon>
        <taxon>Burkholderiales</taxon>
        <taxon>Alcaligenaceae</taxon>
        <taxon>Alcaligenes</taxon>
    </lineage>
</organism>
<protein>
    <submittedName>
        <fullName evidence="2">Ig domain-containing protein</fullName>
    </submittedName>
</protein>
<evidence type="ECO:0000313" key="3">
    <source>
        <dbReference type="Proteomes" id="UP000245216"/>
    </source>
</evidence>